<reference evidence="2" key="1">
    <citation type="submission" date="2021-06" db="EMBL/GenBank/DDBJ databases">
        <authorList>
            <person name="Kallberg Y."/>
            <person name="Tangrot J."/>
            <person name="Rosling A."/>
        </authorList>
    </citation>
    <scope>NUCLEOTIDE SEQUENCE</scope>
    <source>
        <strain evidence="2">BR232B</strain>
    </source>
</reference>
<keyword evidence="3" id="KW-1185">Reference proteome</keyword>
<evidence type="ECO:0000256" key="1">
    <source>
        <dbReference type="SAM" id="MobiDB-lite"/>
    </source>
</evidence>
<feature type="region of interest" description="Disordered" evidence="1">
    <location>
        <begin position="79"/>
        <end position="148"/>
    </location>
</feature>
<sequence>MVIKRKRSSNPQTTPSVINQSADANDDALKSEKRGRRKKNDGEYESGSKSTRRSGNGNTKRRNESIKLKFKVYKPEEHEYIDSPDYIGEEDESVISESLDQADPSDPDNYRTRKGQGTFIGLLGQSRESSHTTSSKNNPTSKKWKPRHWQVRKVELQTTGGGFVVPLWSMGVKLEP</sequence>
<evidence type="ECO:0000313" key="3">
    <source>
        <dbReference type="Proteomes" id="UP000789739"/>
    </source>
</evidence>
<dbReference type="Proteomes" id="UP000789739">
    <property type="component" value="Unassembled WGS sequence"/>
</dbReference>
<dbReference type="AlphaFoldDB" id="A0A9N8VG82"/>
<proteinExistence type="predicted"/>
<feature type="region of interest" description="Disordered" evidence="1">
    <location>
        <begin position="1"/>
        <end position="67"/>
    </location>
</feature>
<dbReference type="OrthoDB" id="10346958at2759"/>
<protein>
    <submittedName>
        <fullName evidence="2">11292_t:CDS:1</fullName>
    </submittedName>
</protein>
<organism evidence="2 3">
    <name type="scientific">Paraglomus brasilianum</name>
    <dbReference type="NCBI Taxonomy" id="144538"/>
    <lineage>
        <taxon>Eukaryota</taxon>
        <taxon>Fungi</taxon>
        <taxon>Fungi incertae sedis</taxon>
        <taxon>Mucoromycota</taxon>
        <taxon>Glomeromycotina</taxon>
        <taxon>Glomeromycetes</taxon>
        <taxon>Paraglomerales</taxon>
        <taxon>Paraglomeraceae</taxon>
        <taxon>Paraglomus</taxon>
    </lineage>
</organism>
<evidence type="ECO:0000313" key="2">
    <source>
        <dbReference type="EMBL" id="CAG8451962.1"/>
    </source>
</evidence>
<feature type="compositionally biased region" description="Polar residues" evidence="1">
    <location>
        <begin position="9"/>
        <end position="23"/>
    </location>
</feature>
<feature type="compositionally biased region" description="Polar residues" evidence="1">
    <location>
        <begin position="47"/>
        <end position="58"/>
    </location>
</feature>
<name>A0A9N8VG82_9GLOM</name>
<comment type="caution">
    <text evidence="2">The sequence shown here is derived from an EMBL/GenBank/DDBJ whole genome shotgun (WGS) entry which is preliminary data.</text>
</comment>
<feature type="compositionally biased region" description="Polar residues" evidence="1">
    <location>
        <begin position="131"/>
        <end position="141"/>
    </location>
</feature>
<dbReference type="EMBL" id="CAJVPI010000004">
    <property type="protein sequence ID" value="CAG8451962.1"/>
    <property type="molecule type" value="Genomic_DNA"/>
</dbReference>
<accession>A0A9N8VG82</accession>
<gene>
    <name evidence="2" type="ORF">PBRASI_LOCUS87</name>
</gene>